<reference evidence="2" key="1">
    <citation type="journal article" date="2019" name="Plant Biotechnol. J.">
        <title>Genome sequencing of the Australian wild diploid species Gossypium australe highlights disease resistance and delayed gland morphogenesis.</title>
        <authorList>
            <person name="Cai Y."/>
            <person name="Cai X."/>
            <person name="Wang Q."/>
            <person name="Wang P."/>
            <person name="Zhang Y."/>
            <person name="Cai C."/>
            <person name="Xu Y."/>
            <person name="Wang K."/>
            <person name="Zhou Z."/>
            <person name="Wang C."/>
            <person name="Geng S."/>
            <person name="Li B."/>
            <person name="Dong Q."/>
            <person name="Hou Y."/>
            <person name="Wang H."/>
            <person name="Ai P."/>
            <person name="Liu Z."/>
            <person name="Yi F."/>
            <person name="Sun M."/>
            <person name="An G."/>
            <person name="Cheng J."/>
            <person name="Zhang Y."/>
            <person name="Shi Q."/>
            <person name="Xie Y."/>
            <person name="Shi X."/>
            <person name="Chang Y."/>
            <person name="Huang F."/>
            <person name="Chen Y."/>
            <person name="Hong S."/>
            <person name="Mi L."/>
            <person name="Sun Q."/>
            <person name="Zhang L."/>
            <person name="Zhou B."/>
            <person name="Peng R."/>
            <person name="Zhang X."/>
            <person name="Liu F."/>
        </authorList>
    </citation>
    <scope>NUCLEOTIDE SEQUENCE [LARGE SCALE GENOMIC DNA]</scope>
    <source>
        <strain evidence="2">cv. PA1801</strain>
    </source>
</reference>
<comment type="caution">
    <text evidence="1">The sequence shown here is derived from an EMBL/GenBank/DDBJ whole genome shotgun (WGS) entry which is preliminary data.</text>
</comment>
<accession>A0A5B6W0C5</accession>
<dbReference type="PANTHER" id="PTHR31973:SF187">
    <property type="entry name" value="MUTATOR TRANSPOSASE MUDRA PROTEIN"/>
    <property type="match status" value="1"/>
</dbReference>
<name>A0A5B6W0C5_9ROSI</name>
<keyword evidence="2" id="KW-1185">Reference proteome</keyword>
<dbReference type="OrthoDB" id="1002599at2759"/>
<dbReference type="EMBL" id="SMMG02000005">
    <property type="protein sequence ID" value="KAA3474625.1"/>
    <property type="molecule type" value="Genomic_DNA"/>
</dbReference>
<dbReference type="AlphaFoldDB" id="A0A5B6W0C5"/>
<gene>
    <name evidence="1" type="ORF">EPI10_024891</name>
</gene>
<dbReference type="Proteomes" id="UP000325315">
    <property type="component" value="Unassembled WGS sequence"/>
</dbReference>
<proteinExistence type="predicted"/>
<evidence type="ECO:0000313" key="1">
    <source>
        <dbReference type="EMBL" id="KAA3474625.1"/>
    </source>
</evidence>
<sequence length="148" mass="16334">MFRVVSYSNLIGVKPVVLMSFVLCDEIGCGCMQNLDSALCLVDDEFNESESEEELSDFDGFDCAIGDDVFNNAGMNVCDMVTVNLDGLNMDDVQLRELNDSDKSKTLNNAHESDSFVGIDANNGIYPIAYAAVESENQASWCWFLELL</sequence>
<evidence type="ECO:0000313" key="2">
    <source>
        <dbReference type="Proteomes" id="UP000325315"/>
    </source>
</evidence>
<protein>
    <submittedName>
        <fullName evidence="1">Pentatricopeptide repeat-containing protein</fullName>
    </submittedName>
</protein>
<dbReference type="PANTHER" id="PTHR31973">
    <property type="entry name" value="POLYPROTEIN, PUTATIVE-RELATED"/>
    <property type="match status" value="1"/>
</dbReference>
<organism evidence="1 2">
    <name type="scientific">Gossypium australe</name>
    <dbReference type="NCBI Taxonomy" id="47621"/>
    <lineage>
        <taxon>Eukaryota</taxon>
        <taxon>Viridiplantae</taxon>
        <taxon>Streptophyta</taxon>
        <taxon>Embryophyta</taxon>
        <taxon>Tracheophyta</taxon>
        <taxon>Spermatophyta</taxon>
        <taxon>Magnoliopsida</taxon>
        <taxon>eudicotyledons</taxon>
        <taxon>Gunneridae</taxon>
        <taxon>Pentapetalae</taxon>
        <taxon>rosids</taxon>
        <taxon>malvids</taxon>
        <taxon>Malvales</taxon>
        <taxon>Malvaceae</taxon>
        <taxon>Malvoideae</taxon>
        <taxon>Gossypium</taxon>
    </lineage>
</organism>